<sequence>MMKNSIVLFVCALVLTSCSISKDVREQRKTINGNWVLENVGYEGSEGSFKSMLFNDANGFCFEGSTWYFLENNSTGSYTIPTSNSVCAGGVRNIRWSVLESESGNDKLQFKYIDEKKKDLYGRTGYRLEILSLSASQMTLKSDVNVDGSPVSVVYNFTKQ</sequence>
<accession>A0A7X2ZTU5</accession>
<feature type="domain" description="Lipocalin-like" evidence="1">
    <location>
        <begin position="31"/>
        <end position="140"/>
    </location>
</feature>
<proteinExistence type="predicted"/>
<gene>
    <name evidence="2" type="ORF">D9O36_10255</name>
</gene>
<dbReference type="OrthoDB" id="1121756at2"/>
<dbReference type="RefSeq" id="WP_155599848.1">
    <property type="nucleotide sequence ID" value="NZ_RCNR01000015.1"/>
</dbReference>
<organism evidence="2 3">
    <name type="scientific">Zobellia amurskyensis</name>
    <dbReference type="NCBI Taxonomy" id="248905"/>
    <lineage>
        <taxon>Bacteria</taxon>
        <taxon>Pseudomonadati</taxon>
        <taxon>Bacteroidota</taxon>
        <taxon>Flavobacteriia</taxon>
        <taxon>Flavobacteriales</taxon>
        <taxon>Flavobacteriaceae</taxon>
        <taxon>Zobellia</taxon>
    </lineage>
</organism>
<protein>
    <recommendedName>
        <fullName evidence="1">Lipocalin-like domain-containing protein</fullName>
    </recommendedName>
</protein>
<name>A0A7X2ZTU5_9FLAO</name>
<evidence type="ECO:0000313" key="3">
    <source>
        <dbReference type="Proteomes" id="UP000540519"/>
    </source>
</evidence>
<evidence type="ECO:0000313" key="2">
    <source>
        <dbReference type="EMBL" id="MUH36224.1"/>
    </source>
</evidence>
<keyword evidence="3" id="KW-1185">Reference proteome</keyword>
<dbReference type="InterPro" id="IPR024311">
    <property type="entry name" value="Lipocalin-like"/>
</dbReference>
<reference evidence="2 3" key="1">
    <citation type="journal article" date="2019" name="Mar. Drugs">
        <title>Comparative Genomics and CAZyme Genome Repertoires of Marine Zobellia amurskyensis KMM 3526(T) and Zobellia laminariae KMM 3676(T).</title>
        <authorList>
            <person name="Chernysheva N."/>
            <person name="Bystritskaya E."/>
            <person name="Stenkova A."/>
            <person name="Golovkin I."/>
            <person name="Nedashkovskaya O."/>
            <person name="Isaeva M."/>
        </authorList>
    </citation>
    <scope>NUCLEOTIDE SEQUENCE [LARGE SCALE GENOMIC DNA]</scope>
    <source>
        <strain evidence="2 3">KMM 3526</strain>
    </source>
</reference>
<dbReference type="EMBL" id="RCNR01000015">
    <property type="protein sequence ID" value="MUH36224.1"/>
    <property type="molecule type" value="Genomic_DNA"/>
</dbReference>
<dbReference type="Pfam" id="PF13648">
    <property type="entry name" value="Lipocalin_4"/>
    <property type="match status" value="1"/>
</dbReference>
<evidence type="ECO:0000259" key="1">
    <source>
        <dbReference type="Pfam" id="PF13648"/>
    </source>
</evidence>
<dbReference type="Proteomes" id="UP000540519">
    <property type="component" value="Unassembled WGS sequence"/>
</dbReference>
<dbReference type="PROSITE" id="PS51257">
    <property type="entry name" value="PROKAR_LIPOPROTEIN"/>
    <property type="match status" value="1"/>
</dbReference>
<dbReference type="AlphaFoldDB" id="A0A7X2ZTU5"/>
<comment type="caution">
    <text evidence="2">The sequence shown here is derived from an EMBL/GenBank/DDBJ whole genome shotgun (WGS) entry which is preliminary data.</text>
</comment>